<keyword evidence="1" id="KW-1133">Transmembrane helix</keyword>
<evidence type="ECO:0000256" key="1">
    <source>
        <dbReference type="SAM" id="Phobius"/>
    </source>
</evidence>
<evidence type="ECO:0000313" key="2">
    <source>
        <dbReference type="EMBL" id="HIY21596.1"/>
    </source>
</evidence>
<evidence type="ECO:0000313" key="3">
    <source>
        <dbReference type="Proteomes" id="UP000823868"/>
    </source>
</evidence>
<reference evidence="2" key="2">
    <citation type="submission" date="2021-04" db="EMBL/GenBank/DDBJ databases">
        <authorList>
            <person name="Gilroy R."/>
        </authorList>
    </citation>
    <scope>NUCLEOTIDE SEQUENCE</scope>
    <source>
        <strain evidence="2">ChiBcec16_6824</strain>
    </source>
</reference>
<reference evidence="2" key="1">
    <citation type="journal article" date="2021" name="PeerJ">
        <title>Extensive microbial diversity within the chicken gut microbiome revealed by metagenomics and culture.</title>
        <authorList>
            <person name="Gilroy R."/>
            <person name="Ravi A."/>
            <person name="Getino M."/>
            <person name="Pursley I."/>
            <person name="Horton D.L."/>
            <person name="Alikhan N.F."/>
            <person name="Baker D."/>
            <person name="Gharbi K."/>
            <person name="Hall N."/>
            <person name="Watson M."/>
            <person name="Adriaenssens E.M."/>
            <person name="Foster-Nyarko E."/>
            <person name="Jarju S."/>
            <person name="Secka A."/>
            <person name="Antonio M."/>
            <person name="Oren A."/>
            <person name="Chaudhuri R.R."/>
            <person name="La Ragione R."/>
            <person name="Hildebrand F."/>
            <person name="Pallen M.J."/>
        </authorList>
    </citation>
    <scope>NUCLEOTIDE SEQUENCE</scope>
    <source>
        <strain evidence="2">ChiBcec16_6824</strain>
    </source>
</reference>
<gene>
    <name evidence="2" type="ORF">H9841_06835</name>
</gene>
<name>A0A9D1YC22_9FIRM</name>
<dbReference type="AlphaFoldDB" id="A0A9D1YC22"/>
<dbReference type="EMBL" id="DXDX01000125">
    <property type="protein sequence ID" value="HIY21596.1"/>
    <property type="molecule type" value="Genomic_DNA"/>
</dbReference>
<comment type="caution">
    <text evidence="2">The sequence shown here is derived from an EMBL/GenBank/DDBJ whole genome shotgun (WGS) entry which is preliminary data.</text>
</comment>
<organism evidence="2 3">
    <name type="scientific">Candidatus Flavonifractor merdigallinarum</name>
    <dbReference type="NCBI Taxonomy" id="2838589"/>
    <lineage>
        <taxon>Bacteria</taxon>
        <taxon>Bacillati</taxon>
        <taxon>Bacillota</taxon>
        <taxon>Clostridia</taxon>
        <taxon>Eubacteriales</taxon>
        <taxon>Oscillospiraceae</taxon>
        <taxon>Flavonifractor</taxon>
    </lineage>
</organism>
<sequence length="63" mass="7016">MTGSLRKGRRGKEGIAMQQAMQSLGYGLLAILFCGGVALFCRGVKRAARAALRRVQRERTHRR</sequence>
<proteinExistence type="predicted"/>
<accession>A0A9D1YC22</accession>
<keyword evidence="1" id="KW-0812">Transmembrane</keyword>
<dbReference type="Proteomes" id="UP000823868">
    <property type="component" value="Unassembled WGS sequence"/>
</dbReference>
<feature type="transmembrane region" description="Helical" evidence="1">
    <location>
        <begin position="24"/>
        <end position="44"/>
    </location>
</feature>
<keyword evidence="1" id="KW-0472">Membrane</keyword>
<protein>
    <submittedName>
        <fullName evidence="2">Uncharacterized protein</fullName>
    </submittedName>
</protein>